<organism evidence="1 2">
    <name type="scientific">Caproicibacterium argilliputei</name>
    <dbReference type="NCBI Taxonomy" id="3030016"/>
    <lineage>
        <taxon>Bacteria</taxon>
        <taxon>Bacillati</taxon>
        <taxon>Bacillota</taxon>
        <taxon>Clostridia</taxon>
        <taxon>Eubacteriales</taxon>
        <taxon>Oscillospiraceae</taxon>
        <taxon>Caproicibacterium</taxon>
    </lineage>
</organism>
<accession>A0AA97D8G6</accession>
<dbReference type="EMBL" id="CP135996">
    <property type="protein sequence ID" value="WOC31629.1"/>
    <property type="molecule type" value="Genomic_DNA"/>
</dbReference>
<gene>
    <name evidence="1" type="ORF">PXC00_10460</name>
</gene>
<dbReference type="KEGG" id="carl:PXC00_10460"/>
<proteinExistence type="predicted"/>
<dbReference type="SUPFAM" id="SSF47240">
    <property type="entry name" value="Ferritin-like"/>
    <property type="match status" value="1"/>
</dbReference>
<protein>
    <submittedName>
        <fullName evidence="1">Rubrerythrin</fullName>
    </submittedName>
</protein>
<dbReference type="Proteomes" id="UP001300604">
    <property type="component" value="Chromosome"/>
</dbReference>
<sequence length="69" mass="8206">MQHEKDISITTHDRLLRAWENSMELVRDFESYAKEITDDPKTADVFAKFAEDEGQHASRLREILHQYQN</sequence>
<dbReference type="InterPro" id="IPR009078">
    <property type="entry name" value="Ferritin-like_SF"/>
</dbReference>
<reference evidence="1" key="2">
    <citation type="submission" date="2024-06" db="EMBL/GenBank/DDBJ databases">
        <title>Caproicibacterium argilliputei sp. nov, a novel caproic acid producing anaerobic bacterium isolated from pit mud.</title>
        <authorList>
            <person name="Xia S."/>
        </authorList>
    </citation>
    <scope>NUCLEOTIDE SEQUENCE</scope>
    <source>
        <strain evidence="1">ZCY20-5</strain>
    </source>
</reference>
<dbReference type="Gene3D" id="1.20.1260.10">
    <property type="match status" value="1"/>
</dbReference>
<dbReference type="AlphaFoldDB" id="A0AA97D8G6"/>
<evidence type="ECO:0000313" key="2">
    <source>
        <dbReference type="Proteomes" id="UP001300604"/>
    </source>
</evidence>
<evidence type="ECO:0000313" key="1">
    <source>
        <dbReference type="EMBL" id="WOC31629.1"/>
    </source>
</evidence>
<dbReference type="InterPro" id="IPR012347">
    <property type="entry name" value="Ferritin-like"/>
</dbReference>
<dbReference type="RefSeq" id="WP_275845479.1">
    <property type="nucleotide sequence ID" value="NZ_CP135996.1"/>
</dbReference>
<keyword evidence="2" id="KW-1185">Reference proteome</keyword>
<reference evidence="1" key="1">
    <citation type="submission" date="2023-09" db="EMBL/GenBank/DDBJ databases">
        <authorList>
            <person name="Zeng C."/>
        </authorList>
    </citation>
    <scope>NUCLEOTIDE SEQUENCE</scope>
    <source>
        <strain evidence="1">ZCY20-5</strain>
    </source>
</reference>
<name>A0AA97D8G6_9FIRM</name>